<feature type="domain" description="Serine dehydratase beta chain" evidence="13">
    <location>
        <begin position="17"/>
        <end position="165"/>
    </location>
</feature>
<protein>
    <recommendedName>
        <fullName evidence="11">L-serine dehydratase</fullName>
        <ecNumber evidence="11">4.3.1.17</ecNumber>
    </recommendedName>
</protein>
<dbReference type="SUPFAM" id="SSF143548">
    <property type="entry name" value="Serine metabolism enzymes domain"/>
    <property type="match status" value="1"/>
</dbReference>
<evidence type="ECO:0000256" key="6">
    <source>
        <dbReference type="ARBA" id="ARBA00022723"/>
    </source>
</evidence>
<keyword evidence="15" id="KW-1185">Reference proteome</keyword>
<evidence type="ECO:0000256" key="11">
    <source>
        <dbReference type="RuleBase" id="RU366059"/>
    </source>
</evidence>
<dbReference type="InterPro" id="IPR051318">
    <property type="entry name" value="Fe-S_L-Ser"/>
</dbReference>
<keyword evidence="6 11" id="KW-0479">Metal-binding</keyword>
<dbReference type="InterPro" id="IPR004644">
    <property type="entry name" value="Fe-S_L-Ser_mono"/>
</dbReference>
<dbReference type="Gene3D" id="3.30.1330.90">
    <property type="entry name" value="D-3-phosphoglycerate dehydrogenase, domain 3"/>
    <property type="match status" value="1"/>
</dbReference>
<dbReference type="RefSeq" id="WP_270162039.1">
    <property type="nucleotide sequence ID" value="NZ_CP089391.1"/>
</dbReference>
<comment type="catalytic activity">
    <reaction evidence="10 11">
        <text>L-serine = pyruvate + NH4(+)</text>
        <dbReference type="Rhea" id="RHEA:19169"/>
        <dbReference type="ChEBI" id="CHEBI:15361"/>
        <dbReference type="ChEBI" id="CHEBI:28938"/>
        <dbReference type="ChEBI" id="CHEBI:33384"/>
        <dbReference type="EC" id="4.3.1.17"/>
    </reaction>
</comment>
<comment type="cofactor">
    <cofactor evidence="1 11">
        <name>[4Fe-4S] cluster</name>
        <dbReference type="ChEBI" id="CHEBI:49883"/>
    </cofactor>
</comment>
<gene>
    <name evidence="14" type="ORF">I3J27_27605</name>
</gene>
<evidence type="ECO:0000256" key="9">
    <source>
        <dbReference type="ARBA" id="ARBA00023239"/>
    </source>
</evidence>
<dbReference type="InterPro" id="IPR005130">
    <property type="entry name" value="Ser_deHydtase-like_asu"/>
</dbReference>
<dbReference type="NCBIfam" id="TIGR00720">
    <property type="entry name" value="sda_mono"/>
    <property type="match status" value="1"/>
</dbReference>
<keyword evidence="5 11" id="KW-0004">4Fe-4S</keyword>
<comment type="similarity">
    <text evidence="3 11">Belongs to the iron-sulfur dependent L-serine dehydratase family.</text>
</comment>
<dbReference type="EMBL" id="CP089391">
    <property type="protein sequence ID" value="WBL76765.1"/>
    <property type="molecule type" value="Genomic_DNA"/>
</dbReference>
<sequence length="464" mass="49013">MSGDQQCSTSDPVAQISAVEIYGIGIGPSSSHTVGPMRSALRFVNELGDKISDCTGVRIDLYGSLALTGKGHATDVAVMLGLSGYDPATIDPENIPSIIDDIQTRHELRLGGTQSVLFVQAAHLNFRKHEFLPRHPNAVEFSAFNGNDVVLQRVYYSIGGGTIMDGDGRVSRSLPNHPLDFPFGSAAELLEIARHQNMTIAGIMQANEGAWRPETETGVFLDLVRDTMMESIQRGCLADGILPGGLNVRRRAPAMHRSLCQSSDQQDPMRGMDWVSLYALAVNEENAAGSRIVTAPTNGAAGVLPAVLKYFEKFCSGASPSRSREFLLTAAAIGILYKIGASISAAEMGCQGEIGVACSMAAGALTAVLGGSNEQVANAAEIGMEHHLGLTCDPVGGLVQIPCIERNTMGAVKAINAARLALKAHDQVVSLDTVIETMRQTGADMSSKYKETSLGGLAVNVVAC</sequence>
<dbReference type="EC" id="4.3.1.17" evidence="11"/>
<evidence type="ECO:0000259" key="13">
    <source>
        <dbReference type="Pfam" id="PF03315"/>
    </source>
</evidence>
<evidence type="ECO:0000256" key="4">
    <source>
        <dbReference type="ARBA" id="ARBA00022432"/>
    </source>
</evidence>
<dbReference type="PANTHER" id="PTHR30182">
    <property type="entry name" value="L-SERINE DEHYDRATASE"/>
    <property type="match status" value="1"/>
</dbReference>
<dbReference type="Pfam" id="PF03315">
    <property type="entry name" value="SDH_beta"/>
    <property type="match status" value="1"/>
</dbReference>
<evidence type="ECO:0000256" key="2">
    <source>
        <dbReference type="ARBA" id="ARBA00004742"/>
    </source>
</evidence>
<reference evidence="14" key="1">
    <citation type="submission" date="2021-12" db="EMBL/GenBank/DDBJ databases">
        <title>Bradyrhizobium xenonodulans sp. nov.</title>
        <authorList>
            <person name="Claassens R."/>
            <person name="Venter S.N."/>
            <person name="Beukes C.W."/>
            <person name="Stepkowski T."/>
            <person name="Steenkamp E.T."/>
        </authorList>
    </citation>
    <scope>NUCLEOTIDE SEQUENCE</scope>
    <source>
        <strain evidence="14">14AB</strain>
    </source>
</reference>
<evidence type="ECO:0000259" key="12">
    <source>
        <dbReference type="Pfam" id="PF03313"/>
    </source>
</evidence>
<dbReference type="Pfam" id="PF03313">
    <property type="entry name" value="SDH_alpha"/>
    <property type="match status" value="1"/>
</dbReference>
<feature type="domain" description="Serine dehydratase-like alpha subunit" evidence="12">
    <location>
        <begin position="196"/>
        <end position="458"/>
    </location>
</feature>
<organism evidence="14 15">
    <name type="scientific">Bradyrhizobium xenonodulans</name>
    <dbReference type="NCBI Taxonomy" id="2736875"/>
    <lineage>
        <taxon>Bacteria</taxon>
        <taxon>Pseudomonadati</taxon>
        <taxon>Pseudomonadota</taxon>
        <taxon>Alphaproteobacteria</taxon>
        <taxon>Hyphomicrobiales</taxon>
        <taxon>Nitrobacteraceae</taxon>
        <taxon>Bradyrhizobium</taxon>
    </lineage>
</organism>
<evidence type="ECO:0000256" key="3">
    <source>
        <dbReference type="ARBA" id="ARBA00008636"/>
    </source>
</evidence>
<evidence type="ECO:0000313" key="14">
    <source>
        <dbReference type="EMBL" id="WBL76765.1"/>
    </source>
</evidence>
<evidence type="ECO:0000256" key="1">
    <source>
        <dbReference type="ARBA" id="ARBA00001966"/>
    </source>
</evidence>
<dbReference type="InterPro" id="IPR029009">
    <property type="entry name" value="ASB_dom_sf"/>
</dbReference>
<keyword evidence="9 11" id="KW-0456">Lyase</keyword>
<evidence type="ECO:0000256" key="5">
    <source>
        <dbReference type="ARBA" id="ARBA00022485"/>
    </source>
</evidence>
<dbReference type="InterPro" id="IPR005131">
    <property type="entry name" value="Ser_deHydtase_bsu"/>
</dbReference>
<evidence type="ECO:0000313" key="15">
    <source>
        <dbReference type="Proteomes" id="UP001179614"/>
    </source>
</evidence>
<comment type="pathway">
    <text evidence="2">Carbohydrate biosynthesis; gluconeogenesis.</text>
</comment>
<dbReference type="Proteomes" id="UP001179614">
    <property type="component" value="Chromosome"/>
</dbReference>
<accession>A0ABY7MIN4</accession>
<evidence type="ECO:0000256" key="10">
    <source>
        <dbReference type="ARBA" id="ARBA00049406"/>
    </source>
</evidence>
<keyword evidence="7 11" id="KW-0408">Iron</keyword>
<dbReference type="PANTHER" id="PTHR30182:SF1">
    <property type="entry name" value="L-SERINE DEHYDRATASE 1"/>
    <property type="match status" value="1"/>
</dbReference>
<evidence type="ECO:0000256" key="7">
    <source>
        <dbReference type="ARBA" id="ARBA00023004"/>
    </source>
</evidence>
<proteinExistence type="inferred from homology"/>
<evidence type="ECO:0000256" key="8">
    <source>
        <dbReference type="ARBA" id="ARBA00023014"/>
    </source>
</evidence>
<keyword evidence="4 11" id="KW-0312">Gluconeogenesis</keyword>
<dbReference type="GO" id="GO:0003941">
    <property type="term" value="F:L-serine ammonia-lyase activity"/>
    <property type="evidence" value="ECO:0007669"/>
    <property type="project" value="UniProtKB-EC"/>
</dbReference>
<keyword evidence="8 11" id="KW-0411">Iron-sulfur</keyword>
<name>A0ABY7MIN4_9BRAD</name>